<feature type="compositionally biased region" description="Polar residues" evidence="3">
    <location>
        <begin position="146"/>
        <end position="159"/>
    </location>
</feature>
<comment type="caution">
    <text evidence="4">The sequence shown here is derived from an EMBL/GenBank/DDBJ whole genome shotgun (WGS) entry which is preliminary data.</text>
</comment>
<dbReference type="PANTHER" id="PTHR37534:SF2">
    <property type="entry name" value="N-ACETYLTRANSFERASE DOMAIN-CONTAINING PROTEIN"/>
    <property type="match status" value="1"/>
</dbReference>
<evidence type="ECO:0000313" key="4">
    <source>
        <dbReference type="EMBL" id="RFU23792.1"/>
    </source>
</evidence>
<dbReference type="OMA" id="AMNSACI"/>
<dbReference type="Pfam" id="PF11951">
    <property type="entry name" value="Fungal_trans_2"/>
    <property type="match status" value="1"/>
</dbReference>
<dbReference type="STRING" id="5539.A0A3E2GRR6"/>
<evidence type="ECO:0008006" key="6">
    <source>
        <dbReference type="Google" id="ProtNLM"/>
    </source>
</evidence>
<feature type="region of interest" description="Disordered" evidence="3">
    <location>
        <begin position="1"/>
        <end position="57"/>
    </location>
</feature>
<accession>A0A3E2GRR6</accession>
<keyword evidence="2" id="KW-0539">Nucleus</keyword>
<dbReference type="OrthoDB" id="407832at2759"/>
<dbReference type="GO" id="GO:0045944">
    <property type="term" value="P:positive regulation of transcription by RNA polymerase II"/>
    <property type="evidence" value="ECO:0007669"/>
    <property type="project" value="TreeGrafter"/>
</dbReference>
<protein>
    <recommendedName>
        <fullName evidence="6">ARCA protein</fullName>
    </recommendedName>
</protein>
<evidence type="ECO:0000313" key="5">
    <source>
        <dbReference type="Proteomes" id="UP000258309"/>
    </source>
</evidence>
<name>A0A3E2GRR6_SCYLI</name>
<dbReference type="GO" id="GO:0003700">
    <property type="term" value="F:DNA-binding transcription factor activity"/>
    <property type="evidence" value="ECO:0007669"/>
    <property type="project" value="TreeGrafter"/>
</dbReference>
<evidence type="ECO:0000256" key="3">
    <source>
        <dbReference type="SAM" id="MobiDB-lite"/>
    </source>
</evidence>
<evidence type="ECO:0000256" key="1">
    <source>
        <dbReference type="ARBA" id="ARBA00004123"/>
    </source>
</evidence>
<dbReference type="GO" id="GO:0000976">
    <property type="term" value="F:transcription cis-regulatory region binding"/>
    <property type="evidence" value="ECO:0007669"/>
    <property type="project" value="TreeGrafter"/>
</dbReference>
<dbReference type="GO" id="GO:0005634">
    <property type="term" value="C:nucleus"/>
    <property type="evidence" value="ECO:0007669"/>
    <property type="project" value="UniProtKB-SubCell"/>
</dbReference>
<dbReference type="InterPro" id="IPR021858">
    <property type="entry name" value="Fun_TF"/>
</dbReference>
<feature type="region of interest" description="Disordered" evidence="3">
    <location>
        <begin position="138"/>
        <end position="159"/>
    </location>
</feature>
<feature type="region of interest" description="Disordered" evidence="3">
    <location>
        <begin position="176"/>
        <end position="220"/>
    </location>
</feature>
<proteinExistence type="predicted"/>
<comment type="subcellular location">
    <subcellularLocation>
        <location evidence="1">Nucleus</location>
    </subcellularLocation>
</comment>
<feature type="compositionally biased region" description="Polar residues" evidence="3">
    <location>
        <begin position="195"/>
        <end position="206"/>
    </location>
</feature>
<gene>
    <name evidence="4" type="ORF">B7463_g12547</name>
</gene>
<keyword evidence="5" id="KW-1185">Reference proteome</keyword>
<reference evidence="4 5" key="1">
    <citation type="submission" date="2018-05" db="EMBL/GenBank/DDBJ databases">
        <title>Draft genome sequence of Scytalidium lignicola DSM 105466, a ubiquitous saprotrophic fungus.</title>
        <authorList>
            <person name="Buettner E."/>
            <person name="Gebauer A.M."/>
            <person name="Hofrichter M."/>
            <person name="Liers C."/>
            <person name="Kellner H."/>
        </authorList>
    </citation>
    <scope>NUCLEOTIDE SEQUENCE [LARGE SCALE GENOMIC DNA]</scope>
    <source>
        <strain evidence="4 5">DSM 105466</strain>
    </source>
</reference>
<feature type="non-terminal residue" evidence="4">
    <location>
        <position position="1"/>
    </location>
</feature>
<dbReference type="EMBL" id="NCSJ02000608">
    <property type="protein sequence ID" value="RFU23792.1"/>
    <property type="molecule type" value="Genomic_DNA"/>
</dbReference>
<feature type="non-terminal residue" evidence="4">
    <location>
        <position position="618"/>
    </location>
</feature>
<organism evidence="4 5">
    <name type="scientific">Scytalidium lignicola</name>
    <name type="common">Hyphomycete</name>
    <dbReference type="NCBI Taxonomy" id="5539"/>
    <lineage>
        <taxon>Eukaryota</taxon>
        <taxon>Fungi</taxon>
        <taxon>Dikarya</taxon>
        <taxon>Ascomycota</taxon>
        <taxon>Pezizomycotina</taxon>
        <taxon>Leotiomycetes</taxon>
        <taxon>Leotiomycetes incertae sedis</taxon>
        <taxon>Scytalidium</taxon>
    </lineage>
</organism>
<dbReference type="Proteomes" id="UP000258309">
    <property type="component" value="Unassembled WGS sequence"/>
</dbReference>
<evidence type="ECO:0000256" key="2">
    <source>
        <dbReference type="ARBA" id="ARBA00023242"/>
    </source>
</evidence>
<sequence length="618" mass="69279">MQPPGERGQNSSLVRRNSSNHADTNVDANATENGNISANGNEGESIPPGSAKSPGRGVIHIFRHGSSAKYDSNFAKDQPWVKISGRICSEFVDETPELEEIYQKVSNGQTCPVSYSSGSLYYLGRTTTTARSIDHRVSVNQDHDTSQWSPPTATISTEGPVFTTDSNIWSAGSVHVSTQLGSPDTPRSRSGHASEATSFHSPNSFESTHDTTRTFDSSIHTPNENSIASLLRAADLSDIHGFQPHHSITSSLNSGNTQGVAGPSIPKCWPHLNVQEACLTRYFIDNLACWFDLCDPECHFSLIIPQRALQCPALLYAIYTASARHLCRLDQYRNGNNVEYLGKCLPDLKMETAVEYHSRCIECLVEMSNNEEAVYDENLLAASILLRFYDEVDEPLGEGNWETGLKGTKVFLDAQAELSIHDTGLRRAAFRIAYRQEVIVVHCADVLMYCYGEHRYNNDDYDALVEYQRAWQQLRPHSFDPIYDKPANPSLGEIYPELWFLSNCHVTGVQHYDLARILLTVFNPRIPRFGPAHREAVRRVELEIMDIVKRVCGVAISNRRVPPAMNSACIAIAMCGEQFSDIREREAILDILNYTETQHAWPTSEIQNRLKTLWEWYS</sequence>
<feature type="compositionally biased region" description="Polar residues" evidence="3">
    <location>
        <begin position="8"/>
        <end position="42"/>
    </location>
</feature>
<dbReference type="PANTHER" id="PTHR37534">
    <property type="entry name" value="TRANSCRIPTIONAL ACTIVATOR PROTEIN UGA3"/>
    <property type="match status" value="1"/>
</dbReference>
<dbReference type="AlphaFoldDB" id="A0A3E2GRR6"/>